<feature type="region of interest" description="Disordered" evidence="3">
    <location>
        <begin position="1415"/>
        <end position="1461"/>
    </location>
</feature>
<gene>
    <name evidence="5" type="ORF">B0A52_05719</name>
</gene>
<reference evidence="5 6" key="1">
    <citation type="submission" date="2017-03" db="EMBL/GenBank/DDBJ databases">
        <title>Genomes of endolithic fungi from Antarctica.</title>
        <authorList>
            <person name="Coleine C."/>
            <person name="Masonjones S."/>
            <person name="Stajich J.E."/>
        </authorList>
    </citation>
    <scope>NUCLEOTIDE SEQUENCE [LARGE SCALE GENOMIC DNA]</scope>
    <source>
        <strain evidence="5 6">CCFEE 6314</strain>
    </source>
</reference>
<sequence length="1461" mass="161759">MASEVPPLRIQKGSNGTSPSKLPRVTNRPLSELSPMAIRRNSPSFPQSKSQSKLLINETSPAASSPFSNSSPRLFWQGRDPNSPARESTLDPSPSSLNKRSSIENLKRASRVKNSSMFEIEQKNNYDPSRPTILDGRPQTMQPYSPRSHIRASDPLRKENITPVTVKPPAQSPLRDVHDSDSNAVNGITPLSPSRLNSSPVKSSLSKKTGSNFRRSGFNPDTGIWEDDDDVKNKQLPPGRGLHRHNKSVTFDQAPPQVNEYEMTTPAPSSLGSESREGSYESVEDEDEDMSFERASSMDHEDSFDASLEDTDKTPVVLPEDWRFMSPDTAKTELTRAEDEVFNDDCGSPEPTATPGAFAYRPHQTSAGSVDSNGQTRPLPPLPAGVKPSSNSLLSGAFERMSIGQRSLPTPPMAAAISKIDILKIGNSTSLSPEDRLRLMALQEEERERRMRRMGSKDSSPAREPSAEGSVINYGEPGPEIYTPRATTPQLSRESVLQGLRADANQESRESSAETEVSHAQSSSVYDPDVPIPSTEDPTQERHQPVFIKQEEYEEDLYSIPDLYARRDASESEQSGNLDDDLTSQYSQASAAPLPLPDLNDDGQNTPKAQSPIREMPKVKSSTGDRVSLPEFNDFGKDTGFDIGLSPFLTQKEEKPMPDLAALRQTIQRSYSPELQIKGQQSLATERFQRQSYTVAEPKTFRTQAGTDFARSHDQAPLVEQSRFDTDSDRSMSPSESGSVIVNPKEGSPISPMSAEFPDDLGTVEKETKKDGLAGETTTLRLPLMTDSKRVSSLVPLEISQGDLEDGLGLGLEQAFDRVVEAQKVEFELSLQRLYYPFNGRFPSCEVPNPKVSKAVCPLENIPVLPKPTGGEASFPYPSLDRAESHQSPESFANRSPKRQRGYLMRQNTKIVVASERLSNEESRSPDLPAVEGDLNDTQALQANQVTPSRRKTSQPTWTAVPWNGKVRRKSIRVGGEKAVGHRKAVGGPVPSLPGQASNAQEALDAVAEDEVGEEDEWEDGAERGRLFVKVVGVKDLQMPFPQHERTHFALTLDNGLHCVTTAWLDLARSAPIGQEFELVVLNDLEFQLTLQMKLEEPKVERPQSPSKAPTSPKKSGAFGRLFGSPKKKKEMELRAQQEAQATRRPVTPPSAYELVQGLVAKDGSFARAYVTLSEHEKEAYGRPYTVDITCFNEWALEEVVVGSSRSKKGVTQLQRRPPYEIGKLEVQLLYVPKPKGAKDEDMPKSMNGAIRALREAEQRVQQQANIQPFEGYLSQQGGDCPYWRRRFFKLSGTKLTAFHETTLQPRATINIAKATRLIDDKSALMQRETSTKGGGRRKSGFAEEEEGYMFVEEGFRIRFANGEVIDFYADAAADKDQWMQALSQVVGKGVQASNAPNRGWIDMVLKREKKLQGEMAQGPRARGHQRTETYHTSSGLTQHSPSKNRVGMEERHRKTKSMVG</sequence>
<dbReference type="GO" id="GO:0005525">
    <property type="term" value="F:GTP binding"/>
    <property type="evidence" value="ECO:0007669"/>
    <property type="project" value="TreeGrafter"/>
</dbReference>
<feature type="region of interest" description="Disordered" evidence="3">
    <location>
        <begin position="339"/>
        <end position="391"/>
    </location>
</feature>
<evidence type="ECO:0000259" key="4">
    <source>
        <dbReference type="PROSITE" id="PS50003"/>
    </source>
</evidence>
<feature type="region of interest" description="Disordered" evidence="3">
    <location>
        <begin position="568"/>
        <end position="633"/>
    </location>
</feature>
<feature type="region of interest" description="Disordered" evidence="3">
    <location>
        <begin position="975"/>
        <end position="997"/>
    </location>
</feature>
<feature type="compositionally biased region" description="Polar residues" evidence="3">
    <location>
        <begin position="90"/>
        <end position="100"/>
    </location>
</feature>
<proteinExistence type="predicted"/>
<dbReference type="InterPro" id="IPR011993">
    <property type="entry name" value="PH-like_dom_sf"/>
</dbReference>
<feature type="region of interest" description="Disordered" evidence="3">
    <location>
        <begin position="441"/>
        <end position="554"/>
    </location>
</feature>
<evidence type="ECO:0000313" key="6">
    <source>
        <dbReference type="Proteomes" id="UP000288859"/>
    </source>
</evidence>
<dbReference type="FunFam" id="2.30.29.30:FF:000311">
    <property type="entry name" value="GTP binding protein (Bud4)"/>
    <property type="match status" value="1"/>
</dbReference>
<organism evidence="5 6">
    <name type="scientific">Exophiala mesophila</name>
    <name type="common">Black yeast-like fungus</name>
    <dbReference type="NCBI Taxonomy" id="212818"/>
    <lineage>
        <taxon>Eukaryota</taxon>
        <taxon>Fungi</taxon>
        <taxon>Dikarya</taxon>
        <taxon>Ascomycota</taxon>
        <taxon>Pezizomycotina</taxon>
        <taxon>Eurotiomycetes</taxon>
        <taxon>Chaetothyriomycetidae</taxon>
        <taxon>Chaetothyriales</taxon>
        <taxon>Herpotrichiellaceae</taxon>
        <taxon>Exophiala</taxon>
    </lineage>
</organism>
<dbReference type="InterPro" id="IPR052007">
    <property type="entry name" value="Bud4"/>
</dbReference>
<feature type="compositionally biased region" description="Polar residues" evidence="3">
    <location>
        <begin position="112"/>
        <end position="127"/>
    </location>
</feature>
<dbReference type="Pfam" id="PF00169">
    <property type="entry name" value="PH"/>
    <property type="match status" value="1"/>
</dbReference>
<protein>
    <recommendedName>
        <fullName evidence="4">PH domain-containing protein</fullName>
    </recommendedName>
</protein>
<feature type="compositionally biased region" description="Polar residues" evidence="3">
    <location>
        <begin position="514"/>
        <end position="525"/>
    </location>
</feature>
<feature type="compositionally biased region" description="Polar residues" evidence="3">
    <location>
        <begin position="731"/>
        <end position="740"/>
    </location>
</feature>
<feature type="region of interest" description="Disordered" evidence="3">
    <location>
        <begin position="711"/>
        <end position="751"/>
    </location>
</feature>
<dbReference type="PANTHER" id="PTHR36100:SF1">
    <property type="entry name" value="BUD SITE SELECTION PROTEIN 4"/>
    <property type="match status" value="1"/>
</dbReference>
<feature type="compositionally biased region" description="Basic and acidic residues" evidence="3">
    <location>
        <begin position="151"/>
        <end position="160"/>
    </location>
</feature>
<feature type="compositionally biased region" description="Low complexity" evidence="3">
    <location>
        <begin position="42"/>
        <end position="72"/>
    </location>
</feature>
<feature type="compositionally biased region" description="Polar residues" evidence="3">
    <location>
        <begin position="182"/>
        <end position="214"/>
    </location>
</feature>
<dbReference type="VEuPathDB" id="FungiDB:PV10_07878"/>
<dbReference type="Proteomes" id="UP000288859">
    <property type="component" value="Unassembled WGS sequence"/>
</dbReference>
<name>A0A438N2U5_EXOME</name>
<dbReference type="GO" id="GO:0051301">
    <property type="term" value="P:cell division"/>
    <property type="evidence" value="ECO:0007669"/>
    <property type="project" value="UniProtKB-KW"/>
</dbReference>
<feature type="region of interest" description="Disordered" evidence="3">
    <location>
        <begin position="914"/>
        <end position="933"/>
    </location>
</feature>
<feature type="region of interest" description="Disordered" evidence="3">
    <location>
        <begin position="1"/>
        <end position="324"/>
    </location>
</feature>
<dbReference type="CDD" id="cd13278">
    <property type="entry name" value="PH_Bud4"/>
    <property type="match status" value="1"/>
</dbReference>
<evidence type="ECO:0000256" key="3">
    <source>
        <dbReference type="SAM" id="MobiDB-lite"/>
    </source>
</evidence>
<feature type="domain" description="PH" evidence="4">
    <location>
        <begin position="1267"/>
        <end position="1388"/>
    </location>
</feature>
<feature type="compositionally biased region" description="Low complexity" evidence="3">
    <location>
        <begin position="1103"/>
        <end position="1116"/>
    </location>
</feature>
<dbReference type="Gene3D" id="2.30.29.30">
    <property type="entry name" value="Pleckstrin-homology domain (PH domain)/Phosphotyrosine-binding domain (PTB)"/>
    <property type="match status" value="1"/>
</dbReference>
<dbReference type="SMART" id="SM00233">
    <property type="entry name" value="PH"/>
    <property type="match status" value="1"/>
</dbReference>
<dbReference type="PROSITE" id="PS50003">
    <property type="entry name" value="PH_DOMAIN"/>
    <property type="match status" value="1"/>
</dbReference>
<feature type="compositionally biased region" description="Polar residues" evidence="3">
    <location>
        <begin position="572"/>
        <end position="590"/>
    </location>
</feature>
<evidence type="ECO:0000313" key="5">
    <source>
        <dbReference type="EMBL" id="RVX69884.1"/>
    </source>
</evidence>
<evidence type="ECO:0000256" key="2">
    <source>
        <dbReference type="ARBA" id="ARBA00023306"/>
    </source>
</evidence>
<feature type="compositionally biased region" description="Polar residues" evidence="3">
    <location>
        <begin position="1431"/>
        <end position="1444"/>
    </location>
</feature>
<dbReference type="OrthoDB" id="2123378at2759"/>
<comment type="caution">
    <text evidence="5">The sequence shown here is derived from an EMBL/GenBank/DDBJ whole genome shotgun (WGS) entry which is preliminary data.</text>
</comment>
<dbReference type="EMBL" id="NAJM01000026">
    <property type="protein sequence ID" value="RVX69884.1"/>
    <property type="molecule type" value="Genomic_DNA"/>
</dbReference>
<keyword evidence="2" id="KW-0131">Cell cycle</keyword>
<keyword evidence="1" id="KW-0132">Cell division</keyword>
<feature type="region of interest" description="Disordered" evidence="3">
    <location>
        <begin position="1097"/>
        <end position="1122"/>
    </location>
</feature>
<feature type="region of interest" description="Disordered" evidence="3">
    <location>
        <begin position="867"/>
        <end position="906"/>
    </location>
</feature>
<dbReference type="InterPro" id="IPR001849">
    <property type="entry name" value="PH_domain"/>
</dbReference>
<accession>A0A438N2U5</accession>
<feature type="compositionally biased region" description="Polar residues" evidence="3">
    <location>
        <begin position="485"/>
        <end position="495"/>
    </location>
</feature>
<dbReference type="SUPFAM" id="SSF50729">
    <property type="entry name" value="PH domain-like"/>
    <property type="match status" value="1"/>
</dbReference>
<evidence type="ECO:0000256" key="1">
    <source>
        <dbReference type="ARBA" id="ARBA00022618"/>
    </source>
</evidence>
<dbReference type="PANTHER" id="PTHR36100">
    <property type="entry name" value="BUD SITE SELECTION PROTEIN 4"/>
    <property type="match status" value="1"/>
</dbReference>
<feature type="compositionally biased region" description="Polar residues" evidence="3">
    <location>
        <begin position="363"/>
        <end position="376"/>
    </location>
</feature>